<dbReference type="CDD" id="cd02042">
    <property type="entry name" value="ParAB_family"/>
    <property type="match status" value="1"/>
</dbReference>
<dbReference type="PANTHER" id="PTHR13696">
    <property type="entry name" value="P-LOOP CONTAINING NUCLEOSIDE TRIPHOSPHATE HYDROLASE"/>
    <property type="match status" value="1"/>
</dbReference>
<evidence type="ECO:0000256" key="1">
    <source>
        <dbReference type="SAM" id="MobiDB-lite"/>
    </source>
</evidence>
<dbReference type="HOGENOM" id="CLU_037612_1_1_11"/>
<proteinExistence type="predicted"/>
<dbReference type="Gene3D" id="3.40.50.300">
    <property type="entry name" value="P-loop containing nucleotide triphosphate hydrolases"/>
    <property type="match status" value="1"/>
</dbReference>
<dbReference type="Pfam" id="PF13614">
    <property type="entry name" value="AAA_31"/>
    <property type="match status" value="1"/>
</dbReference>
<sequence length="311" mass="33242">MHTVAVLSLKGGVGKTTVALGVASAALRRGTRTLVADLDPQGNATATLDPPLTDATLADVLEAPRLGILNQAIAASGWSDAVDVLVGSEELELLNEPGPHAHRMDSLARALDELRRYPQGKPYDLAILDCPPSLGRLTRSALIAADSALLVTEPTMYAVAGAQRALEAIESIRAEHNPRLKPAGVVVNRLRNRSYEHEYRVQELRESFGRLVMPTAIPDRLVVQQAQGACTPIHAWNSPAAQEIALTFNMVLAKILRSDRAGRHRLDGEEPEPTPPPAGPPPPGPPSGPQRGAPPPPHLPARRPYARHETG</sequence>
<gene>
    <name evidence="3" type="ORF">SacazDRAFT_01224</name>
</gene>
<dbReference type="SUPFAM" id="SSF52540">
    <property type="entry name" value="P-loop containing nucleoside triphosphate hydrolases"/>
    <property type="match status" value="1"/>
</dbReference>
<dbReference type="PANTHER" id="PTHR13696:SF52">
    <property type="entry name" value="PARA FAMILY PROTEIN CT_582"/>
    <property type="match status" value="1"/>
</dbReference>
<organism evidence="3 4">
    <name type="scientific">Saccharomonospora azurea NA-128</name>
    <dbReference type="NCBI Taxonomy" id="882081"/>
    <lineage>
        <taxon>Bacteria</taxon>
        <taxon>Bacillati</taxon>
        <taxon>Actinomycetota</taxon>
        <taxon>Actinomycetes</taxon>
        <taxon>Pseudonocardiales</taxon>
        <taxon>Pseudonocardiaceae</taxon>
        <taxon>Saccharomonospora</taxon>
    </lineage>
</organism>
<dbReference type="InterPro" id="IPR027417">
    <property type="entry name" value="P-loop_NTPase"/>
</dbReference>
<evidence type="ECO:0000313" key="3">
    <source>
        <dbReference type="EMBL" id="EHY88160.1"/>
    </source>
</evidence>
<dbReference type="EMBL" id="CM001466">
    <property type="protein sequence ID" value="EHY88160.1"/>
    <property type="molecule type" value="Genomic_DNA"/>
</dbReference>
<protein>
    <submittedName>
        <fullName evidence="3">ATPase involved in chromosome partitioning</fullName>
    </submittedName>
</protein>
<dbReference type="OrthoDB" id="345269at2"/>
<feature type="compositionally biased region" description="Pro residues" evidence="1">
    <location>
        <begin position="273"/>
        <end position="299"/>
    </location>
</feature>
<evidence type="ECO:0000313" key="4">
    <source>
        <dbReference type="Proteomes" id="UP000004705"/>
    </source>
</evidence>
<dbReference type="InterPro" id="IPR050678">
    <property type="entry name" value="DNA_Partitioning_ATPase"/>
</dbReference>
<name>H8G4L1_9PSEU</name>
<dbReference type="AlphaFoldDB" id="H8G4L1"/>
<feature type="region of interest" description="Disordered" evidence="1">
    <location>
        <begin position="263"/>
        <end position="311"/>
    </location>
</feature>
<dbReference type="InterPro" id="IPR025669">
    <property type="entry name" value="AAA_dom"/>
</dbReference>
<keyword evidence="4" id="KW-1185">Reference proteome</keyword>
<dbReference type="RefSeq" id="WP_005439609.1">
    <property type="nucleotide sequence ID" value="NZ_CM001466.1"/>
</dbReference>
<reference evidence="3 4" key="1">
    <citation type="journal article" date="2012" name="Stand. Genomic Sci.">
        <title>Genome sequence of the soil bacterium Saccharomonospora azurea type strain (NA-128(T)).</title>
        <authorList>
            <person name="Klenk H.P."/>
            <person name="Held B."/>
            <person name="Lucas S."/>
            <person name="Lapidus A."/>
            <person name="Copeland A."/>
            <person name="Hammon N."/>
            <person name="Pitluck S."/>
            <person name="Goodwin L.A."/>
            <person name="Han C."/>
            <person name="Tapia R."/>
            <person name="Brambilla E.M."/>
            <person name="Potter G."/>
            <person name="Land M."/>
            <person name="Ivanova N."/>
            <person name="Rohde M."/>
            <person name="Goker M."/>
            <person name="Detter J.C."/>
            <person name="Kyrpides N.C."/>
            <person name="Woyke T."/>
        </authorList>
    </citation>
    <scope>NUCLEOTIDE SEQUENCE [LARGE SCALE GENOMIC DNA]</scope>
    <source>
        <strain evidence="3 4">NA-128</strain>
    </source>
</reference>
<feature type="domain" description="AAA" evidence="2">
    <location>
        <begin position="1"/>
        <end position="181"/>
    </location>
</feature>
<accession>H8G4L1</accession>
<evidence type="ECO:0000259" key="2">
    <source>
        <dbReference type="Pfam" id="PF13614"/>
    </source>
</evidence>
<dbReference type="Proteomes" id="UP000004705">
    <property type="component" value="Chromosome"/>
</dbReference>